<keyword evidence="5 10" id="KW-0479">Metal-binding</keyword>
<dbReference type="Pfam" id="PF23023">
    <property type="entry name" value="Anti-Pycsar_Apyc1"/>
    <property type="match status" value="1"/>
</dbReference>
<feature type="binding site" evidence="10">
    <location>
        <position position="211"/>
    </location>
    <ligand>
        <name>Zn(2+)</name>
        <dbReference type="ChEBI" id="CHEBI:29105"/>
        <label>2</label>
        <note>catalytic</note>
    </ligand>
</feature>
<evidence type="ECO:0000256" key="10">
    <source>
        <dbReference type="HAMAP-Rule" id="MF_01818"/>
    </source>
</evidence>
<comment type="catalytic activity">
    <reaction evidence="10">
        <text>Endonucleolytic cleavage of RNA, removing extra 3' nucleotides from tRNA precursor, generating 3' termini of tRNAs. A 3'-hydroxy group is left at the tRNA terminus and a 5'-phosphoryl group is left at the trailer molecule.</text>
        <dbReference type="EC" id="3.1.26.11"/>
    </reaction>
</comment>
<feature type="binding site" evidence="10">
    <location>
        <position position="269"/>
    </location>
    <ligand>
        <name>Zn(2+)</name>
        <dbReference type="ChEBI" id="CHEBI:29105"/>
        <label>2</label>
        <note>catalytic</note>
    </ligand>
</feature>
<dbReference type="HAMAP" id="MF_01818">
    <property type="entry name" value="RNase_Z_BN"/>
    <property type="match status" value="1"/>
</dbReference>
<protein>
    <recommendedName>
        <fullName evidence="2 10">Ribonuclease Z</fullName>
        <shortName evidence="10">RNase Z</shortName>
        <ecNumber evidence="2 10">3.1.26.11</ecNumber>
    </recommendedName>
    <alternativeName>
        <fullName evidence="10">tRNA 3 endonuclease</fullName>
    </alternativeName>
    <alternativeName>
        <fullName evidence="10">tRNase Z</fullName>
    </alternativeName>
</protein>
<comment type="subunit">
    <text evidence="1 10">Homodimer.</text>
</comment>
<evidence type="ECO:0000256" key="3">
    <source>
        <dbReference type="ARBA" id="ARBA00022694"/>
    </source>
</evidence>
<evidence type="ECO:0000313" key="11">
    <source>
        <dbReference type="EMBL" id="TVY01215.1"/>
    </source>
</evidence>
<evidence type="ECO:0000256" key="9">
    <source>
        <dbReference type="ARBA" id="ARBA00057812"/>
    </source>
</evidence>
<keyword evidence="3 10" id="KW-0819">tRNA processing</keyword>
<proteinExistence type="inferred from homology"/>
<evidence type="ECO:0000256" key="1">
    <source>
        <dbReference type="ARBA" id="ARBA00011738"/>
    </source>
</evidence>
<evidence type="ECO:0000256" key="5">
    <source>
        <dbReference type="ARBA" id="ARBA00022723"/>
    </source>
</evidence>
<comment type="cofactor">
    <cofactor evidence="10">
        <name>Zn(2+)</name>
        <dbReference type="ChEBI" id="CHEBI:29105"/>
    </cofactor>
    <text evidence="10">Binds 2 Zn(2+) ions.</text>
</comment>
<comment type="function">
    <text evidence="9 10">Zinc phosphodiesterase, which displays some tRNA 3'-processing endonuclease activity. Probably involved in tRNA maturation, by removing a 3'-trailer from precursor tRNA.</text>
</comment>
<dbReference type="AlphaFoldDB" id="A0A559JMV6"/>
<comment type="similarity">
    <text evidence="10">Belongs to the RNase Z family.</text>
</comment>
<dbReference type="RefSeq" id="WP_144700323.1">
    <property type="nucleotide sequence ID" value="NZ_VNJJ01000004.1"/>
</dbReference>
<sequence length="309" mass="33588">MELWFMGTGAGMPIKERNVTSVALSLQRRRGTFWLFDCGEGTQHRLLHSPLRLSRMEKLFVTHLHGDHVYGIPGLLSSRSSLGGTDPLQVYGPPGLRELIESSLRITGTHLDYPLEIKEIEPGPIVVDGDFTVEAAHLDHRIECFGYRVSERPRGGKLNVELLAELGVPAGPAYGELKKGRDIVLEDGRTIRSVDVLGAPLPGRIVAIMGDTRPTAGAVALARGADLLVHEATFGDDLAGKAELYGHSTSVQAAEIAFAAGVERLLLTHFSSRYKTEDLAELEAQARAIFPHTDAAVELVPYTVFGLPR</sequence>
<keyword evidence="4 10" id="KW-0540">Nuclease</keyword>
<feature type="binding site" evidence="10">
    <location>
        <position position="140"/>
    </location>
    <ligand>
        <name>Zn(2+)</name>
        <dbReference type="ChEBI" id="CHEBI:29105"/>
        <label>1</label>
        <note>catalytic</note>
    </ligand>
</feature>
<evidence type="ECO:0000256" key="4">
    <source>
        <dbReference type="ARBA" id="ARBA00022722"/>
    </source>
</evidence>
<feature type="binding site" evidence="10">
    <location>
        <position position="65"/>
    </location>
    <ligand>
        <name>Zn(2+)</name>
        <dbReference type="ChEBI" id="CHEBI:29105"/>
        <label>1</label>
        <note>catalytic</note>
    </ligand>
</feature>
<dbReference type="PANTHER" id="PTHR46018:SF2">
    <property type="entry name" value="ZINC PHOSPHODIESTERASE ELAC PROTEIN 1"/>
    <property type="match status" value="1"/>
</dbReference>
<dbReference type="InterPro" id="IPR036866">
    <property type="entry name" value="RibonucZ/Hydroxyglut_hydro"/>
</dbReference>
<gene>
    <name evidence="10 11" type="primary">rnz</name>
    <name evidence="11" type="ORF">FPZ45_08685</name>
</gene>
<feature type="binding site" evidence="10">
    <location>
        <position position="63"/>
    </location>
    <ligand>
        <name>Zn(2+)</name>
        <dbReference type="ChEBI" id="CHEBI:29105"/>
        <label>1</label>
        <note>catalytic</note>
    </ligand>
</feature>
<keyword evidence="8 10" id="KW-0862">Zinc</keyword>
<organism evidence="11 12">
    <name type="scientific">Cohnella terricola</name>
    <dbReference type="NCBI Taxonomy" id="1289167"/>
    <lineage>
        <taxon>Bacteria</taxon>
        <taxon>Bacillati</taxon>
        <taxon>Bacillota</taxon>
        <taxon>Bacilli</taxon>
        <taxon>Bacillales</taxon>
        <taxon>Paenibacillaceae</taxon>
        <taxon>Cohnella</taxon>
    </lineage>
</organism>
<dbReference type="SUPFAM" id="SSF56281">
    <property type="entry name" value="Metallo-hydrolase/oxidoreductase"/>
    <property type="match status" value="1"/>
</dbReference>
<dbReference type="OrthoDB" id="9800940at2"/>
<evidence type="ECO:0000313" key="12">
    <source>
        <dbReference type="Proteomes" id="UP000316330"/>
    </source>
</evidence>
<dbReference type="NCBIfam" id="NF000801">
    <property type="entry name" value="PRK00055.1-3"/>
    <property type="match status" value="1"/>
</dbReference>
<evidence type="ECO:0000256" key="2">
    <source>
        <dbReference type="ARBA" id="ARBA00012477"/>
    </source>
</evidence>
<dbReference type="GO" id="GO:0042802">
    <property type="term" value="F:identical protein binding"/>
    <property type="evidence" value="ECO:0007669"/>
    <property type="project" value="UniProtKB-ARBA"/>
</dbReference>
<accession>A0A559JMV6</accession>
<evidence type="ECO:0000256" key="6">
    <source>
        <dbReference type="ARBA" id="ARBA00022759"/>
    </source>
</evidence>
<feature type="binding site" evidence="10">
    <location>
        <position position="67"/>
    </location>
    <ligand>
        <name>Zn(2+)</name>
        <dbReference type="ChEBI" id="CHEBI:29105"/>
        <label>2</label>
        <note>catalytic</note>
    </ligand>
</feature>
<dbReference type="EC" id="3.1.26.11" evidence="2 10"/>
<dbReference type="Gene3D" id="3.60.15.10">
    <property type="entry name" value="Ribonuclease Z/Hydroxyacylglutathione hydrolase-like"/>
    <property type="match status" value="1"/>
</dbReference>
<evidence type="ECO:0000256" key="8">
    <source>
        <dbReference type="ARBA" id="ARBA00022833"/>
    </source>
</evidence>
<dbReference type="GO" id="GO:0042781">
    <property type="term" value="F:3'-tRNA processing endoribonuclease activity"/>
    <property type="evidence" value="ECO:0007669"/>
    <property type="project" value="UniProtKB-UniRule"/>
</dbReference>
<dbReference type="FunFam" id="3.60.15.10:FF:000002">
    <property type="entry name" value="Ribonuclease Z"/>
    <property type="match status" value="1"/>
</dbReference>
<dbReference type="NCBIfam" id="TIGR02651">
    <property type="entry name" value="RNase_Z"/>
    <property type="match status" value="1"/>
</dbReference>
<feature type="active site" description="Proton acceptor" evidence="10">
    <location>
        <position position="67"/>
    </location>
</feature>
<dbReference type="Proteomes" id="UP000316330">
    <property type="component" value="Unassembled WGS sequence"/>
</dbReference>
<feature type="binding site" evidence="10">
    <location>
        <position position="211"/>
    </location>
    <ligand>
        <name>Zn(2+)</name>
        <dbReference type="ChEBI" id="CHEBI:29105"/>
        <label>1</label>
        <note>catalytic</note>
    </ligand>
</feature>
<dbReference type="EMBL" id="VNJJ01000004">
    <property type="protein sequence ID" value="TVY01215.1"/>
    <property type="molecule type" value="Genomic_DNA"/>
</dbReference>
<dbReference type="GO" id="GO:0008270">
    <property type="term" value="F:zinc ion binding"/>
    <property type="evidence" value="ECO:0007669"/>
    <property type="project" value="UniProtKB-UniRule"/>
</dbReference>
<name>A0A559JMV6_9BACL</name>
<keyword evidence="6 10" id="KW-0255">Endonuclease</keyword>
<dbReference type="InterPro" id="IPR013471">
    <property type="entry name" value="RNase_Z/BN"/>
</dbReference>
<feature type="binding site" evidence="10">
    <location>
        <position position="68"/>
    </location>
    <ligand>
        <name>Zn(2+)</name>
        <dbReference type="ChEBI" id="CHEBI:29105"/>
        <label>2</label>
        <note>catalytic</note>
    </ligand>
</feature>
<comment type="caution">
    <text evidence="11">The sequence shown here is derived from an EMBL/GenBank/DDBJ whole genome shotgun (WGS) entry which is preliminary data.</text>
</comment>
<dbReference type="PANTHER" id="PTHR46018">
    <property type="entry name" value="ZINC PHOSPHODIESTERASE ELAC PROTEIN 1"/>
    <property type="match status" value="1"/>
</dbReference>
<keyword evidence="7 10" id="KW-0378">Hydrolase</keyword>
<evidence type="ECO:0000256" key="7">
    <source>
        <dbReference type="ARBA" id="ARBA00022801"/>
    </source>
</evidence>
<dbReference type="CDD" id="cd07717">
    <property type="entry name" value="RNaseZ_ZiPD-like_MBL-fold"/>
    <property type="match status" value="1"/>
</dbReference>
<keyword evidence="12" id="KW-1185">Reference proteome</keyword>
<reference evidence="11 12" key="1">
    <citation type="submission" date="2019-07" db="EMBL/GenBank/DDBJ databases">
        <authorList>
            <person name="Kim J."/>
        </authorList>
    </citation>
    <scope>NUCLEOTIDE SEQUENCE [LARGE SCALE GENOMIC DNA]</scope>
    <source>
        <strain evidence="11 12">G13</strain>
    </source>
</reference>